<proteinExistence type="predicted"/>
<reference evidence="2" key="1">
    <citation type="journal article" date="2016" name="Nat. Commun.">
        <title>The Gonium pectorale genome demonstrates co-option of cell cycle regulation during the evolution of multicellularity.</title>
        <authorList>
            <person name="Hanschen E.R."/>
            <person name="Marriage T.N."/>
            <person name="Ferris P.J."/>
            <person name="Hamaji T."/>
            <person name="Toyoda A."/>
            <person name="Fujiyama A."/>
            <person name="Neme R."/>
            <person name="Noguchi H."/>
            <person name="Minakuchi Y."/>
            <person name="Suzuki M."/>
            <person name="Kawai-Toyooka H."/>
            <person name="Smith D.R."/>
            <person name="Sparks H."/>
            <person name="Anderson J."/>
            <person name="Bakaric R."/>
            <person name="Luria V."/>
            <person name="Karger A."/>
            <person name="Kirschner M.W."/>
            <person name="Durand P.M."/>
            <person name="Michod R.E."/>
            <person name="Nozaki H."/>
            <person name="Olson B.J."/>
        </authorList>
    </citation>
    <scope>NUCLEOTIDE SEQUENCE [LARGE SCALE GENOMIC DNA]</scope>
    <source>
        <strain evidence="2">NIES-2863</strain>
    </source>
</reference>
<dbReference type="AlphaFoldDB" id="A0A150G678"/>
<name>A0A150G678_GONPE</name>
<organism evidence="1 2">
    <name type="scientific">Gonium pectorale</name>
    <name type="common">Green alga</name>
    <dbReference type="NCBI Taxonomy" id="33097"/>
    <lineage>
        <taxon>Eukaryota</taxon>
        <taxon>Viridiplantae</taxon>
        <taxon>Chlorophyta</taxon>
        <taxon>core chlorophytes</taxon>
        <taxon>Chlorophyceae</taxon>
        <taxon>CS clade</taxon>
        <taxon>Chlamydomonadales</taxon>
        <taxon>Volvocaceae</taxon>
        <taxon>Gonium</taxon>
    </lineage>
</organism>
<comment type="caution">
    <text evidence="1">The sequence shown here is derived from an EMBL/GenBank/DDBJ whole genome shotgun (WGS) entry which is preliminary data.</text>
</comment>
<sequence>MANTGLKKSRQLAALAEAFCPDDGWTGGRSGVCVVMDTVTSLLNFTYTSLDTLVCSLPPAAFEEPSLPPAIQLLVAELTEALESSQVLEHAAQALLRAQVAAGAHAGGSGSVGAPLLSPGSVIALHHFIHVHTYLGLMTYNYCRSADAATAALGAQLWRALRGPCMMHAALVLGLSTLVPYRGSSYGLDEIVTMPSVRAVAGAVPRR</sequence>
<dbReference type="EMBL" id="LSYV01000057">
    <property type="protein sequence ID" value="KXZ45273.1"/>
    <property type="molecule type" value="Genomic_DNA"/>
</dbReference>
<accession>A0A150G678</accession>
<evidence type="ECO:0000313" key="1">
    <source>
        <dbReference type="EMBL" id="KXZ45273.1"/>
    </source>
</evidence>
<protein>
    <submittedName>
        <fullName evidence="1">Uncharacterized protein</fullName>
    </submittedName>
</protein>
<keyword evidence="2" id="KW-1185">Reference proteome</keyword>
<evidence type="ECO:0000313" key="2">
    <source>
        <dbReference type="Proteomes" id="UP000075714"/>
    </source>
</evidence>
<dbReference type="Proteomes" id="UP000075714">
    <property type="component" value="Unassembled WGS sequence"/>
</dbReference>
<gene>
    <name evidence="1" type="ORF">GPECTOR_56g369</name>
</gene>